<dbReference type="Proteomes" id="UP001596509">
    <property type="component" value="Unassembled WGS sequence"/>
</dbReference>
<evidence type="ECO:0000313" key="2">
    <source>
        <dbReference type="Proteomes" id="UP001596509"/>
    </source>
</evidence>
<dbReference type="EMBL" id="JBHTCK010000003">
    <property type="protein sequence ID" value="MFC7351790.1"/>
    <property type="molecule type" value="Genomic_DNA"/>
</dbReference>
<dbReference type="RefSeq" id="WP_319268359.1">
    <property type="nucleotide sequence ID" value="NZ_JBHTCK010000003.1"/>
</dbReference>
<protein>
    <submittedName>
        <fullName evidence="1">Uncharacterized protein</fullName>
    </submittedName>
</protein>
<keyword evidence="2" id="KW-1185">Reference proteome</keyword>
<organism evidence="1 2">
    <name type="scientific">Streptomyces caviscabies</name>
    <dbReference type="NCBI Taxonomy" id="90079"/>
    <lineage>
        <taxon>Bacteria</taxon>
        <taxon>Bacillati</taxon>
        <taxon>Actinomycetota</taxon>
        <taxon>Actinomycetes</taxon>
        <taxon>Kitasatosporales</taxon>
        <taxon>Streptomycetaceae</taxon>
        <taxon>Streptomyces</taxon>
    </lineage>
</organism>
<accession>A0ABW2MD01</accession>
<reference evidence="2" key="1">
    <citation type="journal article" date="2019" name="Int. J. Syst. Evol. Microbiol.">
        <title>The Global Catalogue of Microorganisms (GCM) 10K type strain sequencing project: providing services to taxonomists for standard genome sequencing and annotation.</title>
        <authorList>
            <consortium name="The Broad Institute Genomics Platform"/>
            <consortium name="The Broad Institute Genome Sequencing Center for Infectious Disease"/>
            <person name="Wu L."/>
            <person name="Ma J."/>
        </authorList>
    </citation>
    <scope>NUCLEOTIDE SEQUENCE [LARGE SCALE GENOMIC DNA]</scope>
    <source>
        <strain evidence="2">ICMP 19430</strain>
    </source>
</reference>
<name>A0ABW2MD01_9ACTN</name>
<proteinExistence type="predicted"/>
<gene>
    <name evidence="1" type="ORF">ACFQW9_14175</name>
</gene>
<evidence type="ECO:0000313" key="1">
    <source>
        <dbReference type="EMBL" id="MFC7351790.1"/>
    </source>
</evidence>
<comment type="caution">
    <text evidence="1">The sequence shown here is derived from an EMBL/GenBank/DDBJ whole genome shotgun (WGS) entry which is preliminary data.</text>
</comment>
<sequence length="117" mass="13199">MQRSVVRRDEGAWVGLSLDVQDRHLPELCVFAAGPRLLLSQQWRPVLLAAVEEPLQGVDFWRTDEYCSFVPPLRADAGRALSGSPQRWAHRFAHCLIDSPGSPMHESRWLLSCFSAS</sequence>